<dbReference type="Proteomes" id="UP001500021">
    <property type="component" value="Unassembled WGS sequence"/>
</dbReference>
<keyword evidence="2" id="KW-0560">Oxidoreductase</keyword>
<accession>A0ABP3WK00</accession>
<name>A0ABP3WK00_9GAMM</name>
<evidence type="ECO:0000256" key="1">
    <source>
        <dbReference type="ARBA" id="ARBA00006484"/>
    </source>
</evidence>
<keyword evidence="4" id="KW-1185">Reference proteome</keyword>
<protein>
    <submittedName>
        <fullName evidence="3">SDR family oxidoreductase</fullName>
    </submittedName>
</protein>
<comment type="similarity">
    <text evidence="1">Belongs to the short-chain dehydrogenases/reductases (SDR) family.</text>
</comment>
<evidence type="ECO:0000313" key="3">
    <source>
        <dbReference type="EMBL" id="GAA0822216.1"/>
    </source>
</evidence>
<dbReference type="InterPro" id="IPR002347">
    <property type="entry name" value="SDR_fam"/>
</dbReference>
<dbReference type="CDD" id="cd05233">
    <property type="entry name" value="SDR_c"/>
    <property type="match status" value="1"/>
</dbReference>
<proteinExistence type="inferred from homology"/>
<dbReference type="PANTHER" id="PTHR43639">
    <property type="entry name" value="OXIDOREDUCTASE, SHORT-CHAIN DEHYDROGENASE/REDUCTASE FAMILY (AFU_ORTHOLOGUE AFUA_5G02870)"/>
    <property type="match status" value="1"/>
</dbReference>
<organism evidence="3 4">
    <name type="scientific">Colwellia asteriadis</name>
    <dbReference type="NCBI Taxonomy" id="517723"/>
    <lineage>
        <taxon>Bacteria</taxon>
        <taxon>Pseudomonadati</taxon>
        <taxon>Pseudomonadota</taxon>
        <taxon>Gammaproteobacteria</taxon>
        <taxon>Alteromonadales</taxon>
        <taxon>Colwelliaceae</taxon>
        <taxon>Colwellia</taxon>
    </lineage>
</organism>
<dbReference type="PANTHER" id="PTHR43639:SF1">
    <property type="entry name" value="SHORT-CHAIN DEHYDROGENASE_REDUCTASE FAMILY PROTEIN"/>
    <property type="match status" value="1"/>
</dbReference>
<sequence length="256" mass="26808">MDINTESKGLGVVVITGGSRGIGAQTARLFAKHGYAVCINYKSQAEPAKKLVTEITQGGGKCIAVQADVSQELDVERLFATTAAKLGKVKVLVNNAGILKPQMRLVDMNAARINEVLQNNVTSYFLCAREAVKVMSTTYGGSGGTIVNVSSGAARSGSPNEYIDYAASKGAIDTLTRGLALEVAKEGIRVNGVRPGLIYTDMHADGGEPARVERLKNIIPMQKGGQAIEVAEAILWLASASSSFTTGSFIDVTGGL</sequence>
<comment type="caution">
    <text evidence="3">The sequence shown here is derived from an EMBL/GenBank/DDBJ whole genome shotgun (WGS) entry which is preliminary data.</text>
</comment>
<evidence type="ECO:0000313" key="4">
    <source>
        <dbReference type="Proteomes" id="UP001500021"/>
    </source>
</evidence>
<evidence type="ECO:0000256" key="2">
    <source>
        <dbReference type="ARBA" id="ARBA00023002"/>
    </source>
</evidence>
<dbReference type="RefSeq" id="WP_215979995.1">
    <property type="nucleotide sequence ID" value="NZ_BAAAFA010000011.1"/>
</dbReference>
<dbReference type="EMBL" id="BAAAFA010000011">
    <property type="protein sequence ID" value="GAA0822216.1"/>
    <property type="molecule type" value="Genomic_DNA"/>
</dbReference>
<gene>
    <name evidence="3" type="ORF">GCM10009111_30160</name>
</gene>
<reference evidence="4" key="1">
    <citation type="journal article" date="2019" name="Int. J. Syst. Evol. Microbiol.">
        <title>The Global Catalogue of Microorganisms (GCM) 10K type strain sequencing project: providing services to taxonomists for standard genome sequencing and annotation.</title>
        <authorList>
            <consortium name="The Broad Institute Genomics Platform"/>
            <consortium name="The Broad Institute Genome Sequencing Center for Infectious Disease"/>
            <person name="Wu L."/>
            <person name="Ma J."/>
        </authorList>
    </citation>
    <scope>NUCLEOTIDE SEQUENCE [LARGE SCALE GENOMIC DNA]</scope>
    <source>
        <strain evidence="4">JCM 15608</strain>
    </source>
</reference>
<dbReference type="Pfam" id="PF13561">
    <property type="entry name" value="adh_short_C2"/>
    <property type="match status" value="1"/>
</dbReference>